<protein>
    <submittedName>
        <fullName evidence="2">Uncharacterized protein</fullName>
    </submittedName>
</protein>
<evidence type="ECO:0000256" key="1">
    <source>
        <dbReference type="SAM" id="Phobius"/>
    </source>
</evidence>
<keyword evidence="1" id="KW-0812">Transmembrane</keyword>
<feature type="transmembrane region" description="Helical" evidence="1">
    <location>
        <begin position="312"/>
        <end position="332"/>
    </location>
</feature>
<evidence type="ECO:0000313" key="3">
    <source>
        <dbReference type="Proteomes" id="UP000501130"/>
    </source>
</evidence>
<dbReference type="Proteomes" id="UP000501130">
    <property type="component" value="Chromosome"/>
</dbReference>
<evidence type="ECO:0000313" key="2">
    <source>
        <dbReference type="EMBL" id="QJR30506.1"/>
    </source>
</evidence>
<dbReference type="RefSeq" id="WP_008250473.1">
    <property type="nucleotide sequence ID" value="NZ_CP053084.1"/>
</dbReference>
<gene>
    <name evidence="2" type="ORF">HKT17_12760</name>
</gene>
<reference evidence="2 3" key="1">
    <citation type="submission" date="2020-05" db="EMBL/GenBank/DDBJ databases">
        <title>Compete genome of Limnobacter sp. SAORIC-580.</title>
        <authorList>
            <person name="Song J."/>
            <person name="Cho J.-C."/>
        </authorList>
    </citation>
    <scope>NUCLEOTIDE SEQUENCE [LARGE SCALE GENOMIC DNA]</scope>
    <source>
        <strain evidence="2 3">SAORIC-580</strain>
    </source>
</reference>
<dbReference type="EMBL" id="CP053084">
    <property type="protein sequence ID" value="QJR30506.1"/>
    <property type="molecule type" value="Genomic_DNA"/>
</dbReference>
<keyword evidence="1" id="KW-1133">Transmembrane helix</keyword>
<name>A0ABX6N7V2_9BURK</name>
<proteinExistence type="predicted"/>
<accession>A0ABX6N7V2</accession>
<keyword evidence="1" id="KW-0472">Membrane</keyword>
<sequence length="350" mass="37531">MNTQARTFHEDHLTRKAQSLQLAYTRALNSHDGSAPLYLHQEMDFLGHFEPDAQVSLAMVPEVMQQDPVAGVMLMTSQLNTQQTSTLVSAFEKGTVSAALLAQLFGVTNLPGNLANLIEAAAKARFTSKMKTELRATLASGKPRTVKLGNGVELKAVGLKGSNQFGKHADVLIRVRQTNAKQITLLEKNQFEKISKNMSTKSMGPNAFKYDKVLSLSKQASDEMWELRRLTGSSFLGSARVGGVLTFGPTLINDVMTNYNHNAKLDQKFNYMQFAVDSAKNQTGNVAALVGGLAFAKVAVVALGMAGFTVAGAPLVLIGLGAGVLIGVAYNLSSAPNHIEQKAKAFFGAN</sequence>
<feature type="transmembrane region" description="Helical" evidence="1">
    <location>
        <begin position="286"/>
        <end position="306"/>
    </location>
</feature>
<keyword evidence="3" id="KW-1185">Reference proteome</keyword>
<organism evidence="2 3">
    <name type="scientific">Limnobacter profundi</name>
    <dbReference type="NCBI Taxonomy" id="2732163"/>
    <lineage>
        <taxon>Bacteria</taxon>
        <taxon>Pseudomonadati</taxon>
        <taxon>Pseudomonadota</taxon>
        <taxon>Betaproteobacteria</taxon>
        <taxon>Burkholderiales</taxon>
        <taxon>Burkholderiaceae</taxon>
        <taxon>Limnobacter</taxon>
    </lineage>
</organism>